<name>A0A074YYH3_OPIVI</name>
<dbReference type="AlphaFoldDB" id="A0A074YYH3"/>
<dbReference type="RefSeq" id="XP_009178016.1">
    <property type="nucleotide sequence ID" value="XM_009179752.1"/>
</dbReference>
<reference evidence="2 3" key="1">
    <citation type="submission" date="2013-11" db="EMBL/GenBank/DDBJ databases">
        <title>Opisthorchis viverrini - life in the bile duct.</title>
        <authorList>
            <person name="Young N.D."/>
            <person name="Nagarajan N."/>
            <person name="Lin S.J."/>
            <person name="Korhonen P.K."/>
            <person name="Jex A.R."/>
            <person name="Hall R.S."/>
            <person name="Safavi-Hemami H."/>
            <person name="Kaewkong W."/>
            <person name="Bertrand D."/>
            <person name="Gao S."/>
            <person name="Seet Q."/>
            <person name="Wongkham S."/>
            <person name="Teh B.T."/>
            <person name="Wongkham C."/>
            <person name="Intapan P.M."/>
            <person name="Maleewong W."/>
            <person name="Yang X."/>
            <person name="Hu M."/>
            <person name="Wang Z."/>
            <person name="Hofmann A."/>
            <person name="Sternberg P.W."/>
            <person name="Tan P."/>
            <person name="Wang J."/>
            <person name="Gasser R.B."/>
        </authorList>
    </citation>
    <scope>NUCLEOTIDE SEQUENCE [LARGE SCALE GENOMIC DNA]</scope>
</reference>
<dbReference type="GeneID" id="20330366"/>
<evidence type="ECO:0000313" key="3">
    <source>
        <dbReference type="Proteomes" id="UP000054324"/>
    </source>
</evidence>
<organism evidence="2 3">
    <name type="scientific">Opisthorchis viverrini</name>
    <name type="common">Southeast Asian liver fluke</name>
    <dbReference type="NCBI Taxonomy" id="6198"/>
    <lineage>
        <taxon>Eukaryota</taxon>
        <taxon>Metazoa</taxon>
        <taxon>Spiralia</taxon>
        <taxon>Lophotrochozoa</taxon>
        <taxon>Platyhelminthes</taxon>
        <taxon>Trematoda</taxon>
        <taxon>Digenea</taxon>
        <taxon>Opisthorchiida</taxon>
        <taxon>Opisthorchiata</taxon>
        <taxon>Opisthorchiidae</taxon>
        <taxon>Opisthorchis</taxon>
    </lineage>
</organism>
<accession>A0A074YYH3</accession>
<evidence type="ECO:0000256" key="1">
    <source>
        <dbReference type="SAM" id="MobiDB-lite"/>
    </source>
</evidence>
<feature type="non-terminal residue" evidence="2">
    <location>
        <position position="69"/>
    </location>
</feature>
<dbReference type="Proteomes" id="UP000054324">
    <property type="component" value="Unassembled WGS sequence"/>
</dbReference>
<keyword evidence="3" id="KW-1185">Reference proteome</keyword>
<evidence type="ECO:0000313" key="2">
    <source>
        <dbReference type="EMBL" id="KER18237.1"/>
    </source>
</evidence>
<proteinExistence type="predicted"/>
<dbReference type="CTD" id="20330366"/>
<dbReference type="STRING" id="6198.A0A074YYH3"/>
<dbReference type="KEGG" id="ovi:T265_16201"/>
<dbReference type="EMBL" id="KL605498">
    <property type="protein sequence ID" value="KER18237.1"/>
    <property type="molecule type" value="Genomic_DNA"/>
</dbReference>
<sequence length="69" mass="7522">MDHRSRTENSHTPVPPKQYSLDVDFPLGMVGSQDDAETGAPLVDRYYAGSERGAFKTARSPISVLAPCK</sequence>
<protein>
    <submittedName>
        <fullName evidence="2">Uncharacterized protein</fullName>
    </submittedName>
</protein>
<gene>
    <name evidence="2" type="ORF">T265_16201</name>
</gene>
<feature type="region of interest" description="Disordered" evidence="1">
    <location>
        <begin position="1"/>
        <end position="36"/>
    </location>
</feature>